<keyword evidence="1" id="KW-0812">Transmembrane</keyword>
<accession>A0A2D0ZMB6</accession>
<evidence type="ECO:0000313" key="3">
    <source>
        <dbReference type="Proteomes" id="UP000231419"/>
    </source>
</evidence>
<feature type="transmembrane region" description="Helical" evidence="1">
    <location>
        <begin position="6"/>
        <end position="25"/>
    </location>
</feature>
<sequence>MRESVKQALAGVLIGAAMAGIFFMGDRFEYQKEQQLKNTSQYQH</sequence>
<keyword evidence="1" id="KW-1133">Transmembrane helix</keyword>
<name>A0A2D0ZMB6_9CAUD</name>
<dbReference type="Proteomes" id="UP000231419">
    <property type="component" value="Segment"/>
</dbReference>
<evidence type="ECO:0000256" key="1">
    <source>
        <dbReference type="SAM" id="Phobius"/>
    </source>
</evidence>
<protein>
    <submittedName>
        <fullName evidence="2">Uncharacterized protein</fullName>
    </submittedName>
</protein>
<organism evidence="2 3">
    <name type="scientific">Rhodococcus phage Trina</name>
    <dbReference type="NCBI Taxonomy" id="2027905"/>
    <lineage>
        <taxon>Viruses</taxon>
        <taxon>Duplodnaviria</taxon>
        <taxon>Heunggongvirae</taxon>
        <taxon>Uroviricota</taxon>
        <taxon>Caudoviricetes</taxon>
        <taxon>Trinavirus</taxon>
        <taxon>Trinavirus trina</taxon>
    </lineage>
</organism>
<evidence type="ECO:0000313" key="2">
    <source>
        <dbReference type="EMBL" id="ASZ75035.1"/>
    </source>
</evidence>
<gene>
    <name evidence="2" type="ORF">SEA_TRINA_256</name>
</gene>
<dbReference type="EMBL" id="MF668286">
    <property type="protein sequence ID" value="ASZ75035.1"/>
    <property type="molecule type" value="Genomic_DNA"/>
</dbReference>
<proteinExistence type="predicted"/>
<keyword evidence="1" id="KW-0472">Membrane</keyword>
<reference evidence="3" key="1">
    <citation type="submission" date="2017-08" db="EMBL/GenBank/DDBJ databases">
        <authorList>
            <person name="de Groot N.N."/>
        </authorList>
    </citation>
    <scope>NUCLEOTIDE SEQUENCE [LARGE SCALE GENOMIC DNA]</scope>
</reference>
<keyword evidence="3" id="KW-1185">Reference proteome</keyword>